<dbReference type="AlphaFoldDB" id="A0A1H7JIS5"/>
<comment type="similarity">
    <text evidence="9">Belongs to the high-potential iron-sulfur protein (HiPIP) family.</text>
</comment>
<dbReference type="PROSITE" id="PS51373">
    <property type="entry name" value="HIPIP"/>
    <property type="match status" value="1"/>
</dbReference>
<reference evidence="13" key="1">
    <citation type="submission" date="2016-10" db="EMBL/GenBank/DDBJ databases">
        <authorList>
            <person name="Varghese N."/>
            <person name="Submissions S."/>
        </authorList>
    </citation>
    <scope>NUCLEOTIDE SEQUENCE [LARGE SCALE GENOMIC DNA]</scope>
    <source>
        <strain evidence="13">DSM 241</strain>
    </source>
</reference>
<dbReference type="EMBL" id="FOAA01000004">
    <property type="protein sequence ID" value="SEK73787.1"/>
    <property type="molecule type" value="Genomic_DNA"/>
</dbReference>
<dbReference type="Proteomes" id="UP000199256">
    <property type="component" value="Unassembled WGS sequence"/>
</dbReference>
<feature type="chain" id="PRO_5011771772" description="High-potential iron-sulfur protein" evidence="10">
    <location>
        <begin position="22"/>
        <end position="109"/>
    </location>
</feature>
<keyword evidence="7 9" id="KW-0408">Iron</keyword>
<evidence type="ECO:0000259" key="11">
    <source>
        <dbReference type="PROSITE" id="PS51373"/>
    </source>
</evidence>
<evidence type="ECO:0000256" key="5">
    <source>
        <dbReference type="ARBA" id="ARBA00022723"/>
    </source>
</evidence>
<dbReference type="GO" id="GO:0046872">
    <property type="term" value="F:metal ion binding"/>
    <property type="evidence" value="ECO:0007669"/>
    <property type="project" value="UniProtKB-KW"/>
</dbReference>
<keyword evidence="10" id="KW-0732">Signal</keyword>
<evidence type="ECO:0000256" key="9">
    <source>
        <dbReference type="RuleBase" id="RU000620"/>
    </source>
</evidence>
<dbReference type="GO" id="GO:0019646">
    <property type="term" value="P:aerobic electron transport chain"/>
    <property type="evidence" value="ECO:0007669"/>
    <property type="project" value="InterPro"/>
</dbReference>
<evidence type="ECO:0000313" key="12">
    <source>
        <dbReference type="EMBL" id="SEK73787.1"/>
    </source>
</evidence>
<evidence type="ECO:0000256" key="3">
    <source>
        <dbReference type="ARBA" id="ARBA00022448"/>
    </source>
</evidence>
<protein>
    <recommendedName>
        <fullName evidence="9">High-potential iron-sulfur protein</fullName>
        <shortName evidence="9">HiPIP</shortName>
    </recommendedName>
</protein>
<comment type="subunit">
    <text evidence="2 9">Homodimer.</text>
</comment>
<dbReference type="GO" id="GO:0051539">
    <property type="term" value="F:4 iron, 4 sulfur cluster binding"/>
    <property type="evidence" value="ECO:0007669"/>
    <property type="project" value="UniProtKB-KW"/>
</dbReference>
<feature type="signal peptide" evidence="10">
    <location>
        <begin position="1"/>
        <end position="21"/>
    </location>
</feature>
<keyword evidence="6 9" id="KW-0249">Electron transport</keyword>
<gene>
    <name evidence="12" type="ORF">SAMN05444515_104184</name>
</gene>
<keyword evidence="3 9" id="KW-0813">Transport</keyword>
<dbReference type="InterPro" id="IPR000170">
    <property type="entry name" value="High_potential_FeS_prot"/>
</dbReference>
<evidence type="ECO:0000313" key="13">
    <source>
        <dbReference type="Proteomes" id="UP000199256"/>
    </source>
</evidence>
<feature type="domain" description="High potential iron-sulfur proteins family profile" evidence="11">
    <location>
        <begin position="35"/>
        <end position="109"/>
    </location>
</feature>
<dbReference type="OrthoDB" id="5298540at2"/>
<organism evidence="12 13">
    <name type="scientific">Ectothiorhodospira marina</name>
    <dbReference type="NCBI Taxonomy" id="1396821"/>
    <lineage>
        <taxon>Bacteria</taxon>
        <taxon>Pseudomonadati</taxon>
        <taxon>Pseudomonadota</taxon>
        <taxon>Gammaproteobacteria</taxon>
        <taxon>Chromatiales</taxon>
        <taxon>Ectothiorhodospiraceae</taxon>
        <taxon>Ectothiorhodospira</taxon>
    </lineage>
</organism>
<dbReference type="SUPFAM" id="SSF57652">
    <property type="entry name" value="HIPIP (high potential iron protein)"/>
    <property type="match status" value="1"/>
</dbReference>
<accession>A0A1H7JIS5</accession>
<keyword evidence="4 9" id="KW-0004">4Fe-4S</keyword>
<keyword evidence="5 9" id="KW-0479">Metal-binding</keyword>
<sequence>MKQADLKRRNFLKLAASGVMAAPMAGLVSTVSAEDDALPHLKEDSADAQALNYRHDATQVDHADHEEGQQCGNCLLYTDPDAQEWGPCAVFPNHLVSEGGWCTAYVPRG</sequence>
<proteinExistence type="inferred from homology"/>
<dbReference type="Gene3D" id="4.10.490.10">
    <property type="entry name" value="High potential iron-sulphur protein"/>
    <property type="match status" value="1"/>
</dbReference>
<evidence type="ECO:0000256" key="6">
    <source>
        <dbReference type="ARBA" id="ARBA00022982"/>
    </source>
</evidence>
<evidence type="ECO:0000256" key="1">
    <source>
        <dbReference type="ARBA" id="ARBA00002137"/>
    </source>
</evidence>
<comment type="function">
    <text evidence="1 9">Specific class of high-redox-potential 4Fe-4S ferredoxins. Functions in anaerobic electron transport in most purple and in some other photosynthetic bacteria and in at least one genus (Paracoccus) of halophilic, denitrifying bacteria.</text>
</comment>
<dbReference type="InterPro" id="IPR006311">
    <property type="entry name" value="TAT_signal"/>
</dbReference>
<dbReference type="STRING" id="1396821.SAMN05444515_104184"/>
<evidence type="ECO:0000256" key="2">
    <source>
        <dbReference type="ARBA" id="ARBA00011738"/>
    </source>
</evidence>
<keyword evidence="8 9" id="KW-0411">Iron-sulfur</keyword>
<dbReference type="PROSITE" id="PS51318">
    <property type="entry name" value="TAT"/>
    <property type="match status" value="1"/>
</dbReference>
<dbReference type="InterPro" id="IPR036369">
    <property type="entry name" value="HIPIP_sf"/>
</dbReference>
<name>A0A1H7JIS5_9GAMM</name>
<dbReference type="GO" id="GO:0009055">
    <property type="term" value="F:electron transfer activity"/>
    <property type="evidence" value="ECO:0007669"/>
    <property type="project" value="InterPro"/>
</dbReference>
<evidence type="ECO:0000256" key="8">
    <source>
        <dbReference type="ARBA" id="ARBA00023014"/>
    </source>
</evidence>
<evidence type="ECO:0000256" key="4">
    <source>
        <dbReference type="ARBA" id="ARBA00022485"/>
    </source>
</evidence>
<dbReference type="Pfam" id="PF01355">
    <property type="entry name" value="HIPIP"/>
    <property type="match status" value="1"/>
</dbReference>
<evidence type="ECO:0000256" key="7">
    <source>
        <dbReference type="ARBA" id="ARBA00023004"/>
    </source>
</evidence>
<evidence type="ECO:0000256" key="10">
    <source>
        <dbReference type="SAM" id="SignalP"/>
    </source>
</evidence>
<keyword evidence="13" id="KW-1185">Reference proteome</keyword>